<dbReference type="CDD" id="cd00397">
    <property type="entry name" value="DNA_BRE_C"/>
    <property type="match status" value="1"/>
</dbReference>
<evidence type="ECO:0000313" key="3">
    <source>
        <dbReference type="EMBL" id="MBB5782367.1"/>
    </source>
</evidence>
<dbReference type="GO" id="GO:0006310">
    <property type="term" value="P:DNA recombination"/>
    <property type="evidence" value="ECO:0007669"/>
    <property type="project" value="UniProtKB-KW"/>
</dbReference>
<evidence type="ECO:0000256" key="1">
    <source>
        <dbReference type="ARBA" id="ARBA00023172"/>
    </source>
</evidence>
<dbReference type="Gene3D" id="1.10.443.10">
    <property type="entry name" value="Intergrase catalytic core"/>
    <property type="match status" value="1"/>
</dbReference>
<dbReference type="InterPro" id="IPR002104">
    <property type="entry name" value="Integrase_catalytic"/>
</dbReference>
<keyword evidence="4" id="KW-1185">Reference proteome</keyword>
<gene>
    <name evidence="3" type="ORF">HD596_009123</name>
</gene>
<evidence type="ECO:0000313" key="4">
    <source>
        <dbReference type="Proteomes" id="UP000579153"/>
    </source>
</evidence>
<dbReference type="Pfam" id="PF00589">
    <property type="entry name" value="Phage_integrase"/>
    <property type="match status" value="1"/>
</dbReference>
<dbReference type="GO" id="GO:0003677">
    <property type="term" value="F:DNA binding"/>
    <property type="evidence" value="ECO:0007669"/>
    <property type="project" value="InterPro"/>
</dbReference>
<dbReference type="EMBL" id="JACHMB010000001">
    <property type="protein sequence ID" value="MBB5782367.1"/>
    <property type="molecule type" value="Genomic_DNA"/>
</dbReference>
<sequence length="195" mass="22087">MFKTAYAYGLRRREDRMLDLVDFGPNPHAPIFGDFGVCYVRWGKAMKGSPPKRRSVLTVGPRDGIGGMDWIVDILDQWVTEVRPGFAQAAVSPAFWPSERSPRIGFSQINTRFATYRDALGLDPGLDFHSFRRSYVTHLIEDGWDPRFVQEQVGHEHASTTSIYTCVSSVFRTRTLRQAMESTLNAALATGRKNR</sequence>
<dbReference type="InterPro" id="IPR013762">
    <property type="entry name" value="Integrase-like_cat_sf"/>
</dbReference>
<dbReference type="GO" id="GO:0015074">
    <property type="term" value="P:DNA integration"/>
    <property type="evidence" value="ECO:0007669"/>
    <property type="project" value="InterPro"/>
</dbReference>
<dbReference type="PROSITE" id="PS51898">
    <property type="entry name" value="TYR_RECOMBINASE"/>
    <property type="match status" value="1"/>
</dbReference>
<keyword evidence="1" id="KW-0233">DNA recombination</keyword>
<protein>
    <submittedName>
        <fullName evidence="3">Integrase</fullName>
    </submittedName>
</protein>
<name>A0A7W9LFX8_9ACTN</name>
<dbReference type="InterPro" id="IPR011010">
    <property type="entry name" value="DNA_brk_join_enz"/>
</dbReference>
<dbReference type="RefSeq" id="WP_221519864.1">
    <property type="nucleotide sequence ID" value="NZ_JACHMB010000001.1"/>
</dbReference>
<dbReference type="SUPFAM" id="SSF56349">
    <property type="entry name" value="DNA breaking-rejoining enzymes"/>
    <property type="match status" value="1"/>
</dbReference>
<dbReference type="Proteomes" id="UP000579153">
    <property type="component" value="Unassembled WGS sequence"/>
</dbReference>
<reference evidence="3 4" key="1">
    <citation type="submission" date="2020-08" db="EMBL/GenBank/DDBJ databases">
        <title>Sequencing the genomes of 1000 actinobacteria strains.</title>
        <authorList>
            <person name="Klenk H.-P."/>
        </authorList>
    </citation>
    <scope>NUCLEOTIDE SEQUENCE [LARGE SCALE GENOMIC DNA]</scope>
    <source>
        <strain evidence="3 4">DSM 45507</strain>
    </source>
</reference>
<comment type="caution">
    <text evidence="3">The sequence shown here is derived from an EMBL/GenBank/DDBJ whole genome shotgun (WGS) entry which is preliminary data.</text>
</comment>
<evidence type="ECO:0000259" key="2">
    <source>
        <dbReference type="PROSITE" id="PS51898"/>
    </source>
</evidence>
<accession>A0A7W9LFX8</accession>
<dbReference type="AlphaFoldDB" id="A0A7W9LFX8"/>
<organism evidence="3 4">
    <name type="scientific">Nonomuraea jabiensis</name>
    <dbReference type="NCBI Taxonomy" id="882448"/>
    <lineage>
        <taxon>Bacteria</taxon>
        <taxon>Bacillati</taxon>
        <taxon>Actinomycetota</taxon>
        <taxon>Actinomycetes</taxon>
        <taxon>Streptosporangiales</taxon>
        <taxon>Streptosporangiaceae</taxon>
        <taxon>Nonomuraea</taxon>
    </lineage>
</organism>
<proteinExistence type="predicted"/>
<feature type="domain" description="Tyr recombinase" evidence="2">
    <location>
        <begin position="1"/>
        <end position="181"/>
    </location>
</feature>